<evidence type="ECO:0000256" key="7">
    <source>
        <dbReference type="ARBA" id="ARBA00023004"/>
    </source>
</evidence>
<accession>A0A431W1S3</accession>
<dbReference type="GO" id="GO:0016491">
    <property type="term" value="F:oxidoreductase activity"/>
    <property type="evidence" value="ECO:0007669"/>
    <property type="project" value="UniProtKB-KW"/>
</dbReference>
<dbReference type="Gene3D" id="3.40.50.740">
    <property type="match status" value="1"/>
</dbReference>
<feature type="chain" id="PRO_5019116381" evidence="9">
    <location>
        <begin position="30"/>
        <end position="818"/>
    </location>
</feature>
<dbReference type="GO" id="GO:0030151">
    <property type="term" value="F:molybdenum ion binding"/>
    <property type="evidence" value="ECO:0007669"/>
    <property type="project" value="TreeGrafter"/>
</dbReference>
<dbReference type="AlphaFoldDB" id="A0A431W1S3"/>
<dbReference type="PROSITE" id="PS51318">
    <property type="entry name" value="TAT"/>
    <property type="match status" value="1"/>
</dbReference>
<dbReference type="GO" id="GO:0043546">
    <property type="term" value="F:molybdopterin cofactor binding"/>
    <property type="evidence" value="ECO:0007669"/>
    <property type="project" value="InterPro"/>
</dbReference>
<dbReference type="GO" id="GO:0009055">
    <property type="term" value="F:electron transfer activity"/>
    <property type="evidence" value="ECO:0007669"/>
    <property type="project" value="TreeGrafter"/>
</dbReference>
<organism evidence="11 12">
    <name type="scientific">Shewanella atlantica</name>
    <dbReference type="NCBI Taxonomy" id="271099"/>
    <lineage>
        <taxon>Bacteria</taxon>
        <taxon>Pseudomonadati</taxon>
        <taxon>Pseudomonadota</taxon>
        <taxon>Gammaproteobacteria</taxon>
        <taxon>Alteromonadales</taxon>
        <taxon>Shewanellaceae</taxon>
        <taxon>Shewanella</taxon>
    </lineage>
</organism>
<keyword evidence="3" id="KW-0500">Molybdenum</keyword>
<evidence type="ECO:0000256" key="3">
    <source>
        <dbReference type="ARBA" id="ARBA00022505"/>
    </source>
</evidence>
<dbReference type="Pfam" id="PF01568">
    <property type="entry name" value="Molydop_binding"/>
    <property type="match status" value="1"/>
</dbReference>
<dbReference type="InterPro" id="IPR009010">
    <property type="entry name" value="Asp_de-COase-like_dom_sf"/>
</dbReference>
<sequence>MERRTFLKFTAAAAAAAVATVTGCESSSASDPLPTPTEPILPPVGEGITWGSCATNCWQACPLKVHSKDGVITRIETEGKATDDWDNFDHEIRPCPRGRSMRQKVYNHDRLKYPMKRVGRRGTDEFVRISWEEAVTSVAEALQKTYAEYGKNAIFMPLGGGSHDLNTGVTQSSVRLLNMAGGCLFFHNDYSASQYREGSAGMYGYLASNTGDTVGFWNTGSSLRSLEDSDLMVCFGYNPMEARLGGAGSGYEYLNVKQKNNFKTYYIDPRFTDTAVTATDEWVPIRPGTDAALCEAIANVLIEDGYADIPFLEAYTYGHDKYVEYITGVTDGIAKTPERAEGICGIPAEKIREIAEAIGTASAPFVTQGFGPQRQGNGENNARAVMMLPLLVGKISGDGMNHGGTPGNGGLSHYAMMPADTLQDLMNMKIMDVTIPAASHLDAIEFGTQMKPSTHDVRYSDPELMTADKPLDTNVRFLWLASSNMLANQNGDINRADRLLNDESLVDYVVVVEQHMTASAKYADIILPEVSWLEMYDVIQSYNKMDCGSLMYAYGITPSVEPMFECKPAYDICHMIADKLGIGSKFTNGGMTYLDQVRKVYSEFKKSNPWIQGDTFEEFVSFGPQRQRAPEHANVGKIRDFITDPEANPLGTPSGKIEIYSQYFESKQSQAEGTDEINPLPVYFACDESYEDASASEYPLQCINYHGKHSAHSIHASTPWLNEVLEHHLWLNPVDAGAIGVINGQKVIVESRRGKLEITVRVTPRIVPGVVAMPQGQWRRMKGDIDVGGCANTLTDSKPSPVAKSFRSNTNRVKVYSA</sequence>
<dbReference type="SUPFAM" id="SSF50692">
    <property type="entry name" value="ADC-like"/>
    <property type="match status" value="1"/>
</dbReference>
<protein>
    <submittedName>
        <fullName evidence="11">Twin-arginine translocation signal domain-containing protein</fullName>
    </submittedName>
</protein>
<dbReference type="NCBIfam" id="TIGR01409">
    <property type="entry name" value="TAT_signal_seq"/>
    <property type="match status" value="1"/>
</dbReference>
<keyword evidence="12" id="KW-1185">Reference proteome</keyword>
<keyword evidence="5 9" id="KW-0732">Signal</keyword>
<dbReference type="Gene3D" id="3.40.228.10">
    <property type="entry name" value="Dimethylsulfoxide Reductase, domain 2"/>
    <property type="match status" value="1"/>
</dbReference>
<dbReference type="Gene3D" id="2.20.25.90">
    <property type="entry name" value="ADC-like domains"/>
    <property type="match status" value="1"/>
</dbReference>
<dbReference type="Pfam" id="PF04879">
    <property type="entry name" value="Molybdop_Fe4S4"/>
    <property type="match status" value="1"/>
</dbReference>
<evidence type="ECO:0000256" key="6">
    <source>
        <dbReference type="ARBA" id="ARBA00023002"/>
    </source>
</evidence>
<name>A0A431W1S3_9GAMM</name>
<proteinExistence type="inferred from homology"/>
<evidence type="ECO:0000256" key="2">
    <source>
        <dbReference type="ARBA" id="ARBA00010312"/>
    </source>
</evidence>
<keyword evidence="7" id="KW-0408">Iron</keyword>
<evidence type="ECO:0000313" key="12">
    <source>
        <dbReference type="Proteomes" id="UP000282060"/>
    </source>
</evidence>
<keyword evidence="6" id="KW-0560">Oxidoreductase</keyword>
<dbReference type="PANTHER" id="PTHR43742:SF3">
    <property type="entry name" value="DIMETHYL SULFOXIDE REDUCTASE DMSA"/>
    <property type="match status" value="1"/>
</dbReference>
<keyword evidence="8" id="KW-0411">Iron-sulfur</keyword>
<dbReference type="Gene3D" id="2.40.40.20">
    <property type="match status" value="1"/>
</dbReference>
<dbReference type="InterPro" id="IPR006657">
    <property type="entry name" value="MoPterin_dinucl-bd_dom"/>
</dbReference>
<reference evidence="11 12" key="1">
    <citation type="submission" date="2018-12" db="EMBL/GenBank/DDBJ databases">
        <authorList>
            <person name="Yu L."/>
        </authorList>
    </citation>
    <scope>NUCLEOTIDE SEQUENCE [LARGE SCALE GENOMIC DNA]</scope>
    <source>
        <strain evidence="11 12">HAW-EB5</strain>
    </source>
</reference>
<dbReference type="RefSeq" id="WP_126507265.1">
    <property type="nucleotide sequence ID" value="NZ_RXNV01000010.1"/>
</dbReference>
<comment type="cofactor">
    <cofactor evidence="1">
        <name>Mo-bis(molybdopterin guanine dinucleotide)</name>
        <dbReference type="ChEBI" id="CHEBI:60539"/>
    </cofactor>
</comment>
<dbReference type="SMART" id="SM00926">
    <property type="entry name" value="Molybdop_Fe4S4"/>
    <property type="match status" value="1"/>
</dbReference>
<dbReference type="GO" id="GO:0030288">
    <property type="term" value="C:outer membrane-bounded periplasmic space"/>
    <property type="evidence" value="ECO:0007669"/>
    <property type="project" value="TreeGrafter"/>
</dbReference>
<keyword evidence="4" id="KW-0479">Metal-binding</keyword>
<dbReference type="PROSITE" id="PS51257">
    <property type="entry name" value="PROKAR_LIPOPROTEIN"/>
    <property type="match status" value="1"/>
</dbReference>
<dbReference type="GO" id="GO:0009061">
    <property type="term" value="P:anaerobic respiration"/>
    <property type="evidence" value="ECO:0007669"/>
    <property type="project" value="TreeGrafter"/>
</dbReference>
<dbReference type="EMBL" id="RXNV01000010">
    <property type="protein sequence ID" value="RTR29293.1"/>
    <property type="molecule type" value="Genomic_DNA"/>
</dbReference>
<feature type="domain" description="4Fe-4S Mo/W bis-MGD-type" evidence="10">
    <location>
        <begin position="46"/>
        <end position="109"/>
    </location>
</feature>
<evidence type="ECO:0000256" key="9">
    <source>
        <dbReference type="SAM" id="SignalP"/>
    </source>
</evidence>
<dbReference type="InterPro" id="IPR006656">
    <property type="entry name" value="Mopterin_OxRdtase"/>
</dbReference>
<dbReference type="InterPro" id="IPR050612">
    <property type="entry name" value="Prok_Mopterin_Oxidored"/>
</dbReference>
<gene>
    <name evidence="11" type="ORF">EKG39_17420</name>
</gene>
<evidence type="ECO:0000259" key="10">
    <source>
        <dbReference type="PROSITE" id="PS51669"/>
    </source>
</evidence>
<evidence type="ECO:0000256" key="4">
    <source>
        <dbReference type="ARBA" id="ARBA00022723"/>
    </source>
</evidence>
<comment type="caution">
    <text evidence="11">The sequence shown here is derived from an EMBL/GenBank/DDBJ whole genome shotgun (WGS) entry which is preliminary data.</text>
</comment>
<dbReference type="PANTHER" id="PTHR43742">
    <property type="entry name" value="TRIMETHYLAMINE-N-OXIDE REDUCTASE"/>
    <property type="match status" value="1"/>
</dbReference>
<dbReference type="Proteomes" id="UP000282060">
    <property type="component" value="Unassembled WGS sequence"/>
</dbReference>
<dbReference type="InterPro" id="IPR019546">
    <property type="entry name" value="TAT_signal_bac_arc"/>
</dbReference>
<comment type="similarity">
    <text evidence="2">Belongs to the prokaryotic molybdopterin-containing oxidoreductase family.</text>
</comment>
<dbReference type="GO" id="GO:0051536">
    <property type="term" value="F:iron-sulfur cluster binding"/>
    <property type="evidence" value="ECO:0007669"/>
    <property type="project" value="UniProtKB-KW"/>
</dbReference>
<dbReference type="SUPFAM" id="SSF53706">
    <property type="entry name" value="Formate dehydrogenase/DMSO reductase, domains 1-3"/>
    <property type="match status" value="1"/>
</dbReference>
<dbReference type="OrthoDB" id="9815647at2"/>
<dbReference type="InterPro" id="IPR006963">
    <property type="entry name" value="Mopterin_OxRdtase_4Fe-4S_dom"/>
</dbReference>
<evidence type="ECO:0000256" key="5">
    <source>
        <dbReference type="ARBA" id="ARBA00022729"/>
    </source>
</evidence>
<dbReference type="Pfam" id="PF00384">
    <property type="entry name" value="Molybdopterin"/>
    <property type="match status" value="1"/>
</dbReference>
<feature type="signal peptide" evidence="9">
    <location>
        <begin position="1"/>
        <end position="29"/>
    </location>
</feature>
<dbReference type="InterPro" id="IPR006311">
    <property type="entry name" value="TAT_signal"/>
</dbReference>
<evidence type="ECO:0000256" key="1">
    <source>
        <dbReference type="ARBA" id="ARBA00001942"/>
    </source>
</evidence>
<evidence type="ECO:0000256" key="8">
    <source>
        <dbReference type="ARBA" id="ARBA00023014"/>
    </source>
</evidence>
<evidence type="ECO:0000313" key="11">
    <source>
        <dbReference type="EMBL" id="RTR29293.1"/>
    </source>
</evidence>
<dbReference type="PROSITE" id="PS51669">
    <property type="entry name" value="4FE4S_MOW_BIS_MGD"/>
    <property type="match status" value="1"/>
</dbReference>